<comment type="caution">
    <text evidence="1">The sequence shown here is derived from an EMBL/GenBank/DDBJ whole genome shotgun (WGS) entry which is preliminary data.</text>
</comment>
<evidence type="ECO:0000313" key="1">
    <source>
        <dbReference type="EMBL" id="CAH0991755.1"/>
    </source>
</evidence>
<gene>
    <name evidence="1" type="ORF">SIN8267_01869</name>
</gene>
<name>A0ABN8EKR6_9GAMM</name>
<protein>
    <submittedName>
        <fullName evidence="1">Uncharacterized protein</fullName>
    </submittedName>
</protein>
<accession>A0ABN8EKR6</accession>
<proteinExistence type="predicted"/>
<reference evidence="1" key="1">
    <citation type="submission" date="2021-12" db="EMBL/GenBank/DDBJ databases">
        <authorList>
            <person name="Rodrigo-Torres L."/>
            <person name="Arahal R. D."/>
            <person name="Lucena T."/>
        </authorList>
    </citation>
    <scope>NUCLEOTIDE SEQUENCE</scope>
    <source>
        <strain evidence="1">CECT 8267</strain>
    </source>
</reference>
<sequence length="30" mass="3459">MTDNIIIGDMENCDLPDLNILTCKYVLMQE</sequence>
<evidence type="ECO:0000313" key="2">
    <source>
        <dbReference type="Proteomes" id="UP000838100"/>
    </source>
</evidence>
<dbReference type="EMBL" id="CAKLPX010000002">
    <property type="protein sequence ID" value="CAH0991755.1"/>
    <property type="molecule type" value="Genomic_DNA"/>
</dbReference>
<dbReference type="Proteomes" id="UP000838100">
    <property type="component" value="Unassembled WGS sequence"/>
</dbReference>
<organism evidence="1 2">
    <name type="scientific">Sinobacterium norvegicum</name>
    <dbReference type="NCBI Taxonomy" id="1641715"/>
    <lineage>
        <taxon>Bacteria</taxon>
        <taxon>Pseudomonadati</taxon>
        <taxon>Pseudomonadota</taxon>
        <taxon>Gammaproteobacteria</taxon>
        <taxon>Cellvibrionales</taxon>
        <taxon>Spongiibacteraceae</taxon>
        <taxon>Sinobacterium</taxon>
    </lineage>
</organism>
<keyword evidence="2" id="KW-1185">Reference proteome</keyword>